<dbReference type="SUPFAM" id="SSF54001">
    <property type="entry name" value="Cysteine proteinases"/>
    <property type="match status" value="1"/>
</dbReference>
<dbReference type="PANTHER" id="PTHR46468:SF1">
    <property type="entry name" value="SENTRIN-SPECIFIC PROTEASE 8"/>
    <property type="match status" value="1"/>
</dbReference>
<evidence type="ECO:0000313" key="7">
    <source>
        <dbReference type="Proteomes" id="UP000036987"/>
    </source>
</evidence>
<dbReference type="STRING" id="29655.A0A0K9P166"/>
<dbReference type="OMA" id="GFYFEYL"/>
<sequence>MVGQRAFWALGAFLQVHHSASQGSLNFFFGLRHPRQFVRMSSSDIILSYNDAILRTRDLDILRGPHFINDRIIEFYFSYLSTFHSLGDDVLLVPPSISFWTTHCSDTKTLHDVLDPLHLPRKRLVIFTVNDNEDVCLQDGGTHWSLLVYDRKMNRSVHHDSLSRMKVNRPHAVRLLKAIQGEFLKTAGDVMFVEERTPEQRNGYDCGLYVMAIAKIICDWWCGQIGSSDDSKQERWVSNVMETVTSTSVDDFRTEILHLIKSLMEEKQRQRR</sequence>
<reference evidence="7" key="1">
    <citation type="journal article" date="2016" name="Nature">
        <title>The genome of the seagrass Zostera marina reveals angiosperm adaptation to the sea.</title>
        <authorList>
            <person name="Olsen J.L."/>
            <person name="Rouze P."/>
            <person name="Verhelst B."/>
            <person name="Lin Y.-C."/>
            <person name="Bayer T."/>
            <person name="Collen J."/>
            <person name="Dattolo E."/>
            <person name="De Paoli E."/>
            <person name="Dittami S."/>
            <person name="Maumus F."/>
            <person name="Michel G."/>
            <person name="Kersting A."/>
            <person name="Lauritano C."/>
            <person name="Lohaus R."/>
            <person name="Toepel M."/>
            <person name="Tonon T."/>
            <person name="Vanneste K."/>
            <person name="Amirebrahimi M."/>
            <person name="Brakel J."/>
            <person name="Bostroem C."/>
            <person name="Chovatia M."/>
            <person name="Grimwood J."/>
            <person name="Jenkins J.W."/>
            <person name="Jueterbock A."/>
            <person name="Mraz A."/>
            <person name="Stam W.T."/>
            <person name="Tice H."/>
            <person name="Bornberg-Bauer E."/>
            <person name="Green P.J."/>
            <person name="Pearson G.A."/>
            <person name="Procaccini G."/>
            <person name="Duarte C.M."/>
            <person name="Schmutz J."/>
            <person name="Reusch T.B.H."/>
            <person name="Van de Peer Y."/>
        </authorList>
    </citation>
    <scope>NUCLEOTIDE SEQUENCE [LARGE SCALE GENOMIC DNA]</scope>
    <source>
        <strain evidence="7">cv. Finnish</strain>
    </source>
</reference>
<dbReference type="PANTHER" id="PTHR46468">
    <property type="entry name" value="SENTRIN-SPECIFIC PROTEASE 8"/>
    <property type="match status" value="1"/>
</dbReference>
<dbReference type="Proteomes" id="UP000036987">
    <property type="component" value="Unassembled WGS sequence"/>
</dbReference>
<evidence type="ECO:0000256" key="1">
    <source>
        <dbReference type="ARBA" id="ARBA00005234"/>
    </source>
</evidence>
<dbReference type="InterPro" id="IPR003653">
    <property type="entry name" value="Peptidase_C48_C"/>
</dbReference>
<keyword evidence="7" id="KW-1185">Reference proteome</keyword>
<feature type="domain" description="Ubiquitin-like protease family profile" evidence="5">
    <location>
        <begin position="52"/>
        <end position="217"/>
    </location>
</feature>
<dbReference type="AlphaFoldDB" id="A0A0K9P166"/>
<proteinExistence type="inferred from homology"/>
<dbReference type="Pfam" id="PF02902">
    <property type="entry name" value="Peptidase_C48"/>
    <property type="match status" value="1"/>
</dbReference>
<dbReference type="InterPro" id="IPR044613">
    <property type="entry name" value="Nep1/2-like"/>
</dbReference>
<gene>
    <name evidence="6" type="ORF">ZOSMA_49G00240</name>
</gene>
<evidence type="ECO:0000256" key="2">
    <source>
        <dbReference type="ARBA" id="ARBA00022670"/>
    </source>
</evidence>
<dbReference type="EMBL" id="LFYR01001429">
    <property type="protein sequence ID" value="KMZ61955.1"/>
    <property type="molecule type" value="Genomic_DNA"/>
</dbReference>
<dbReference type="GO" id="GO:0006508">
    <property type="term" value="P:proteolysis"/>
    <property type="evidence" value="ECO:0007669"/>
    <property type="project" value="UniProtKB-KW"/>
</dbReference>
<keyword evidence="2 6" id="KW-0645">Protease</keyword>
<dbReference type="OrthoDB" id="5065855at2759"/>
<keyword evidence="3" id="KW-0378">Hydrolase</keyword>
<dbReference type="GO" id="GO:0008234">
    <property type="term" value="F:cysteine-type peptidase activity"/>
    <property type="evidence" value="ECO:0007669"/>
    <property type="project" value="UniProtKB-KW"/>
</dbReference>
<comment type="caution">
    <text evidence="6">The sequence shown here is derived from an EMBL/GenBank/DDBJ whole genome shotgun (WGS) entry which is preliminary data.</text>
</comment>
<dbReference type="GO" id="GO:0000338">
    <property type="term" value="P:protein deneddylation"/>
    <property type="evidence" value="ECO:0000318"/>
    <property type="project" value="GO_Central"/>
</dbReference>
<name>A0A0K9P166_ZOSMR</name>
<dbReference type="GO" id="GO:0019784">
    <property type="term" value="F:deNEDDylase activity"/>
    <property type="evidence" value="ECO:0000318"/>
    <property type="project" value="GO_Central"/>
</dbReference>
<dbReference type="Gene3D" id="3.40.395.10">
    <property type="entry name" value="Adenoviral Proteinase, Chain A"/>
    <property type="match status" value="1"/>
</dbReference>
<evidence type="ECO:0000259" key="5">
    <source>
        <dbReference type="PROSITE" id="PS50600"/>
    </source>
</evidence>
<evidence type="ECO:0000256" key="4">
    <source>
        <dbReference type="ARBA" id="ARBA00022807"/>
    </source>
</evidence>
<protein>
    <submittedName>
        <fullName evidence="6">Sentrin-specific protease</fullName>
    </submittedName>
</protein>
<keyword evidence="4" id="KW-0788">Thiol protease</keyword>
<dbReference type="PROSITE" id="PS50600">
    <property type="entry name" value="ULP_PROTEASE"/>
    <property type="match status" value="1"/>
</dbReference>
<organism evidence="6 7">
    <name type="scientific">Zostera marina</name>
    <name type="common">Eelgrass</name>
    <dbReference type="NCBI Taxonomy" id="29655"/>
    <lineage>
        <taxon>Eukaryota</taxon>
        <taxon>Viridiplantae</taxon>
        <taxon>Streptophyta</taxon>
        <taxon>Embryophyta</taxon>
        <taxon>Tracheophyta</taxon>
        <taxon>Spermatophyta</taxon>
        <taxon>Magnoliopsida</taxon>
        <taxon>Liliopsida</taxon>
        <taxon>Zosteraceae</taxon>
        <taxon>Zostera</taxon>
    </lineage>
</organism>
<evidence type="ECO:0000256" key="3">
    <source>
        <dbReference type="ARBA" id="ARBA00022801"/>
    </source>
</evidence>
<dbReference type="InterPro" id="IPR038765">
    <property type="entry name" value="Papain-like_cys_pep_sf"/>
</dbReference>
<accession>A0A0K9P166</accession>
<evidence type="ECO:0000313" key="6">
    <source>
        <dbReference type="EMBL" id="KMZ61955.1"/>
    </source>
</evidence>
<comment type="similarity">
    <text evidence="1">Belongs to the peptidase C48 family.</text>
</comment>